<keyword evidence="2 4" id="KW-0479">Metal-binding</keyword>
<dbReference type="Gene3D" id="1.10.760.10">
    <property type="entry name" value="Cytochrome c-like domain"/>
    <property type="match status" value="1"/>
</dbReference>
<accession>A0A167GX84</accession>
<dbReference type="EMBL" id="CP015249">
    <property type="protein sequence ID" value="ANB18016.1"/>
    <property type="molecule type" value="Genomic_DNA"/>
</dbReference>
<dbReference type="OrthoDB" id="9765171at2"/>
<dbReference type="SUPFAM" id="SSF46626">
    <property type="entry name" value="Cytochrome c"/>
    <property type="match status" value="1"/>
</dbReference>
<evidence type="ECO:0000256" key="4">
    <source>
        <dbReference type="PROSITE-ProRule" id="PRU00433"/>
    </source>
</evidence>
<keyword evidence="1 4" id="KW-0349">Heme</keyword>
<keyword evidence="8" id="KW-1185">Reference proteome</keyword>
<feature type="domain" description="Cytochrome c" evidence="6">
    <location>
        <begin position="68"/>
        <end position="152"/>
    </location>
</feature>
<dbReference type="STRING" id="1300342.I596_1996"/>
<evidence type="ECO:0000256" key="2">
    <source>
        <dbReference type="ARBA" id="ARBA00022723"/>
    </source>
</evidence>
<evidence type="ECO:0000259" key="6">
    <source>
        <dbReference type="PROSITE" id="PS51007"/>
    </source>
</evidence>
<dbReference type="InterPro" id="IPR009056">
    <property type="entry name" value="Cyt_c-like_dom"/>
</dbReference>
<dbReference type="InterPro" id="IPR036909">
    <property type="entry name" value="Cyt_c-like_dom_sf"/>
</dbReference>
<keyword evidence="3 4" id="KW-0408">Iron</keyword>
<evidence type="ECO:0000313" key="8">
    <source>
        <dbReference type="Proteomes" id="UP000076830"/>
    </source>
</evidence>
<organism evidence="7 8">
    <name type="scientific">Dokdonella koreensis DS-123</name>
    <dbReference type="NCBI Taxonomy" id="1300342"/>
    <lineage>
        <taxon>Bacteria</taxon>
        <taxon>Pseudomonadati</taxon>
        <taxon>Pseudomonadota</taxon>
        <taxon>Gammaproteobacteria</taxon>
        <taxon>Lysobacterales</taxon>
        <taxon>Rhodanobacteraceae</taxon>
        <taxon>Dokdonella</taxon>
    </lineage>
</organism>
<dbReference type="GO" id="GO:0009055">
    <property type="term" value="F:electron transfer activity"/>
    <property type="evidence" value="ECO:0007669"/>
    <property type="project" value="InterPro"/>
</dbReference>
<dbReference type="GO" id="GO:0046872">
    <property type="term" value="F:metal ion binding"/>
    <property type="evidence" value="ECO:0007669"/>
    <property type="project" value="UniProtKB-KW"/>
</dbReference>
<name>A0A167GX84_9GAMM</name>
<feature type="compositionally biased region" description="Low complexity" evidence="5">
    <location>
        <begin position="172"/>
        <end position="198"/>
    </location>
</feature>
<dbReference type="PATRIC" id="fig|1300342.3.peg.1949"/>
<reference evidence="7 8" key="1">
    <citation type="submission" date="2016-04" db="EMBL/GenBank/DDBJ databases">
        <title>Complete genome sequence of Dokdonella koreensis DS-123T.</title>
        <authorList>
            <person name="Kim J.F."/>
            <person name="Lee H."/>
            <person name="Kwak M.-J."/>
        </authorList>
    </citation>
    <scope>NUCLEOTIDE SEQUENCE [LARGE SCALE GENOMIC DNA]</scope>
    <source>
        <strain evidence="7 8">DS-123</strain>
    </source>
</reference>
<evidence type="ECO:0000256" key="3">
    <source>
        <dbReference type="ARBA" id="ARBA00023004"/>
    </source>
</evidence>
<proteinExistence type="predicted"/>
<dbReference type="Pfam" id="PF13442">
    <property type="entry name" value="Cytochrome_CBB3"/>
    <property type="match status" value="1"/>
</dbReference>
<feature type="compositionally biased region" description="Basic and acidic residues" evidence="5">
    <location>
        <begin position="223"/>
        <end position="232"/>
    </location>
</feature>
<gene>
    <name evidence="7" type="ORF">I596_1996</name>
</gene>
<evidence type="ECO:0000256" key="1">
    <source>
        <dbReference type="ARBA" id="ARBA00022617"/>
    </source>
</evidence>
<dbReference type="GO" id="GO:0020037">
    <property type="term" value="F:heme binding"/>
    <property type="evidence" value="ECO:0007669"/>
    <property type="project" value="InterPro"/>
</dbReference>
<dbReference type="AlphaFoldDB" id="A0A167GX84"/>
<evidence type="ECO:0000313" key="7">
    <source>
        <dbReference type="EMBL" id="ANB18016.1"/>
    </source>
</evidence>
<dbReference type="Proteomes" id="UP000076830">
    <property type="component" value="Chromosome"/>
</dbReference>
<dbReference type="PROSITE" id="PS51007">
    <property type="entry name" value="CYTC"/>
    <property type="match status" value="1"/>
</dbReference>
<dbReference type="KEGG" id="dko:I596_1996"/>
<feature type="region of interest" description="Disordered" evidence="5">
    <location>
        <begin position="165"/>
        <end position="232"/>
    </location>
</feature>
<evidence type="ECO:0000256" key="5">
    <source>
        <dbReference type="SAM" id="MobiDB-lite"/>
    </source>
</evidence>
<protein>
    <submittedName>
        <fullName evidence="7">Copper resistance protein M</fullName>
    </submittedName>
</protein>
<dbReference type="RefSeq" id="WP_067646829.1">
    <property type="nucleotide sequence ID" value="NZ_CP015249.1"/>
</dbReference>
<sequence>MSRALVWLSAGTGLGLLAIAGFVRAGLYNVAADAPHTRPVYALLDAVRTYSIARHAEGIEVPDLDDPAKVVQGAGNYEAMCASCHASPGSGETELSRGLYPAPPDLTQVTVAPAQAFWVIKHGIKASGMPAWGKSMEDEYIWAMVALLQVLPTLDRAHYRALVERSEGHSHGAGAKPHAHPAAGDAGPDPGSAGHAHPPGTPPHHDAPDAGADPGTRAPAHPSHHDATGGER</sequence>